<dbReference type="EMBL" id="BSXW01000013">
    <property type="protein sequence ID" value="GMF09604.1"/>
    <property type="molecule type" value="Genomic_DNA"/>
</dbReference>
<protein>
    <submittedName>
        <fullName evidence="3">Unnamed protein product</fullName>
    </submittedName>
</protein>
<dbReference type="AlphaFoldDB" id="A0A9W6TDU6"/>
<feature type="compositionally biased region" description="Low complexity" evidence="1">
    <location>
        <begin position="68"/>
        <end position="88"/>
    </location>
</feature>
<proteinExistence type="predicted"/>
<dbReference type="Proteomes" id="UP001165083">
    <property type="component" value="Unassembled WGS sequence"/>
</dbReference>
<organism evidence="3 4">
    <name type="scientific">Phytophthora lilii</name>
    <dbReference type="NCBI Taxonomy" id="2077276"/>
    <lineage>
        <taxon>Eukaryota</taxon>
        <taxon>Sar</taxon>
        <taxon>Stramenopiles</taxon>
        <taxon>Oomycota</taxon>
        <taxon>Peronosporomycetes</taxon>
        <taxon>Peronosporales</taxon>
        <taxon>Peronosporaceae</taxon>
        <taxon>Phytophthora</taxon>
    </lineage>
</organism>
<reference evidence="3" key="1">
    <citation type="submission" date="2023-04" db="EMBL/GenBank/DDBJ databases">
        <title>Phytophthora lilii NBRC 32176.</title>
        <authorList>
            <person name="Ichikawa N."/>
            <person name="Sato H."/>
            <person name="Tonouchi N."/>
        </authorList>
    </citation>
    <scope>NUCLEOTIDE SEQUENCE</scope>
    <source>
        <strain evidence="3">NBRC 32176</strain>
    </source>
</reference>
<feature type="chain" id="PRO_5040890516" evidence="2">
    <location>
        <begin position="17"/>
        <end position="88"/>
    </location>
</feature>
<evidence type="ECO:0000256" key="2">
    <source>
        <dbReference type="SAM" id="SignalP"/>
    </source>
</evidence>
<evidence type="ECO:0000313" key="3">
    <source>
        <dbReference type="EMBL" id="GMF09604.1"/>
    </source>
</evidence>
<keyword evidence="4" id="KW-1185">Reference proteome</keyword>
<accession>A0A9W6TDU6</accession>
<feature type="signal peptide" evidence="2">
    <location>
        <begin position="1"/>
        <end position="16"/>
    </location>
</feature>
<gene>
    <name evidence="3" type="ORF">Plil01_000049400</name>
</gene>
<name>A0A9W6TDU6_9STRA</name>
<sequence length="88" mass="8687">MLSWKALSLIVAAAEAMNGVSGLSQGNPANVPQIGIAPSDSPVQSQTMVPAVTPAPPTESNNAYSFDSTGSSVAGSSKGKGTSTIPVV</sequence>
<dbReference type="OrthoDB" id="129692at2759"/>
<keyword evidence="2" id="KW-0732">Signal</keyword>
<evidence type="ECO:0000313" key="4">
    <source>
        <dbReference type="Proteomes" id="UP001165083"/>
    </source>
</evidence>
<comment type="caution">
    <text evidence="3">The sequence shown here is derived from an EMBL/GenBank/DDBJ whole genome shotgun (WGS) entry which is preliminary data.</text>
</comment>
<feature type="region of interest" description="Disordered" evidence="1">
    <location>
        <begin position="39"/>
        <end position="88"/>
    </location>
</feature>
<evidence type="ECO:0000256" key="1">
    <source>
        <dbReference type="SAM" id="MobiDB-lite"/>
    </source>
</evidence>